<comment type="caution">
    <text evidence="3">The sequence shown here is derived from an EMBL/GenBank/DDBJ whole genome shotgun (WGS) entry which is preliminary data.</text>
</comment>
<reference evidence="3 4" key="1">
    <citation type="submission" date="2024-07" db="EMBL/GenBank/DDBJ databases">
        <title>Section-level genome sequencing and comparative genomics of Aspergillus sections Usti and Cavernicolus.</title>
        <authorList>
            <consortium name="Lawrence Berkeley National Laboratory"/>
            <person name="Nybo J.L."/>
            <person name="Vesth T.C."/>
            <person name="Theobald S."/>
            <person name="Frisvad J.C."/>
            <person name="Larsen T.O."/>
            <person name="Kjaerboelling I."/>
            <person name="Rothschild-Mancinelli K."/>
            <person name="Lyhne E.K."/>
            <person name="Kogle M.E."/>
            <person name="Barry K."/>
            <person name="Clum A."/>
            <person name="Na H."/>
            <person name="Ledsgaard L."/>
            <person name="Lin J."/>
            <person name="Lipzen A."/>
            <person name="Kuo A."/>
            <person name="Riley R."/>
            <person name="Mondo S."/>
            <person name="Labutti K."/>
            <person name="Haridas S."/>
            <person name="Pangalinan J."/>
            <person name="Salamov A.A."/>
            <person name="Simmons B.A."/>
            <person name="Magnuson J.K."/>
            <person name="Chen J."/>
            <person name="Drula E."/>
            <person name="Henrissat B."/>
            <person name="Wiebenga A."/>
            <person name="Lubbers R.J."/>
            <person name="Gomes A.C."/>
            <person name="Macurrencykelacurrency M.R."/>
            <person name="Stajich J."/>
            <person name="Grigoriev I.V."/>
            <person name="Mortensen U.H."/>
            <person name="De Vries R.P."/>
            <person name="Baker S.E."/>
            <person name="Andersen M.R."/>
        </authorList>
    </citation>
    <scope>NUCLEOTIDE SEQUENCE [LARGE SCALE GENOMIC DNA]</scope>
    <source>
        <strain evidence="3 4">CBS 449.75</strain>
    </source>
</reference>
<sequence length="147" mass="16457">MNFPLGSHLHLQSRHQRVWTARYVTERGDPRSLTNTKRELALDRVTDGGARRVVISAPSSEFPTSVYGVNPDKYEADEERRVISCASWTTNDVTPVLEVLQREFGITEGFSQRACSPAIAADAGRVQQEAPTVMLVDRLVWLCVEVN</sequence>
<dbReference type="PANTHER" id="PTHR10836:SF134">
    <property type="entry name" value="GLYCERALDEHYDE-3-PHOSPHATE DEHYDROGENASE (PHOSPHORYLATING)"/>
    <property type="match status" value="1"/>
</dbReference>
<protein>
    <submittedName>
        <fullName evidence="3">Uncharacterized protein</fullName>
    </submittedName>
</protein>
<dbReference type="RefSeq" id="XP_070886409.1">
    <property type="nucleotide sequence ID" value="XM_071029089.1"/>
</dbReference>
<comment type="similarity">
    <text evidence="1">Belongs to the glyceraldehyde-3-phosphate dehydrogenase family.</text>
</comment>
<accession>A0ABR4LSA6</accession>
<organism evidence="3 4">
    <name type="scientific">Aspergillus lucknowensis</name>
    <dbReference type="NCBI Taxonomy" id="176173"/>
    <lineage>
        <taxon>Eukaryota</taxon>
        <taxon>Fungi</taxon>
        <taxon>Dikarya</taxon>
        <taxon>Ascomycota</taxon>
        <taxon>Pezizomycotina</taxon>
        <taxon>Eurotiomycetes</taxon>
        <taxon>Eurotiomycetidae</taxon>
        <taxon>Eurotiales</taxon>
        <taxon>Aspergillaceae</taxon>
        <taxon>Aspergillus</taxon>
        <taxon>Aspergillus subgen. Nidulantes</taxon>
    </lineage>
</organism>
<dbReference type="Proteomes" id="UP001610432">
    <property type="component" value="Unassembled WGS sequence"/>
</dbReference>
<dbReference type="SUPFAM" id="SSF51735">
    <property type="entry name" value="NAD(P)-binding Rossmann-fold domains"/>
    <property type="match status" value="1"/>
</dbReference>
<dbReference type="PANTHER" id="PTHR10836">
    <property type="entry name" value="GLYCERALDEHYDE 3-PHOSPHATE DEHYDROGENASE"/>
    <property type="match status" value="1"/>
</dbReference>
<dbReference type="PRINTS" id="PR00078">
    <property type="entry name" value="G3PDHDRGNASE"/>
</dbReference>
<dbReference type="Gene3D" id="3.40.50.720">
    <property type="entry name" value="NAD(P)-binding Rossmann-like Domain"/>
    <property type="match status" value="1"/>
</dbReference>
<evidence type="ECO:0000256" key="1">
    <source>
        <dbReference type="ARBA" id="ARBA00007406"/>
    </source>
</evidence>
<proteinExistence type="inferred from homology"/>
<keyword evidence="2" id="KW-0560">Oxidoreductase</keyword>
<dbReference type="InterPro" id="IPR020831">
    <property type="entry name" value="GlycerAld/Erythrose_P_DH"/>
</dbReference>
<evidence type="ECO:0000313" key="4">
    <source>
        <dbReference type="Proteomes" id="UP001610432"/>
    </source>
</evidence>
<dbReference type="EMBL" id="JBFXLQ010000019">
    <property type="protein sequence ID" value="KAL2867430.1"/>
    <property type="molecule type" value="Genomic_DNA"/>
</dbReference>
<name>A0ABR4LSA6_9EURO</name>
<evidence type="ECO:0000256" key="2">
    <source>
        <dbReference type="ARBA" id="ARBA00023002"/>
    </source>
</evidence>
<dbReference type="GeneID" id="98144161"/>
<keyword evidence="4" id="KW-1185">Reference proteome</keyword>
<evidence type="ECO:0000313" key="3">
    <source>
        <dbReference type="EMBL" id="KAL2867430.1"/>
    </source>
</evidence>
<gene>
    <name evidence="3" type="ORF">BJX67DRAFT_353081</name>
</gene>
<dbReference type="Gene3D" id="3.30.360.10">
    <property type="entry name" value="Dihydrodipicolinate Reductase, domain 2"/>
    <property type="match status" value="1"/>
</dbReference>
<dbReference type="InterPro" id="IPR036291">
    <property type="entry name" value="NAD(P)-bd_dom_sf"/>
</dbReference>